<reference evidence="13" key="1">
    <citation type="journal article" date="2019" name="bioRxiv">
        <title>The Genome of the Zebra Mussel, Dreissena polymorpha: A Resource for Invasive Species Research.</title>
        <authorList>
            <person name="McCartney M.A."/>
            <person name="Auch B."/>
            <person name="Kono T."/>
            <person name="Mallez S."/>
            <person name="Zhang Y."/>
            <person name="Obille A."/>
            <person name="Becker A."/>
            <person name="Abrahante J.E."/>
            <person name="Garbe J."/>
            <person name="Badalamenti J.P."/>
            <person name="Herman A."/>
            <person name="Mangelson H."/>
            <person name="Liachko I."/>
            <person name="Sullivan S."/>
            <person name="Sone E.D."/>
            <person name="Koren S."/>
            <person name="Silverstein K.A.T."/>
            <person name="Beckman K.B."/>
            <person name="Gohl D.M."/>
        </authorList>
    </citation>
    <scope>NUCLEOTIDE SEQUENCE</scope>
    <source>
        <strain evidence="13">Duluth1</strain>
        <tissue evidence="13">Whole animal</tissue>
    </source>
</reference>
<keyword evidence="2" id="KW-0813">Transport</keyword>
<evidence type="ECO:0000256" key="1">
    <source>
        <dbReference type="ARBA" id="ARBA00004141"/>
    </source>
</evidence>
<sequence>METDSHSKRAGKSLEIEKLQQSDATLIISVIGNIKTENTPNDISQDLLSSLAEIADSTGTWIISFDNKREATEFLRVKQTSFNAREKTIQYCEATDVFLGQHDKTSVHSETRSFLLVTDNSDNEHYKDRYDVSNVERSVVIVVGGGIAVLKTVHRVVTHGIPVVVVQGSGSVADCIAKGHNHDSSETFAECMKSREEAKQFTMDTKNTCGILLKEILSKETTMNIYNRLERNDIRETILFAIKKAQPRHPKSQLLSLAWRWNKFDFADKEILSENSKYKDAETISNDIIRDTLFATLANDQADFVKVLLDKDLKANTTAFLNICTLQELYIEVLGHNTENDTMKMFIQNQLHWKPESKQTHTKVYCRFNQEHSKTDKISNRRWSKKEDSLISQERSKSAFDDNSTLSENDECQHKFDLILRVGRLVGAQLIDADMSNPYPHQNNQRPIGFTDLFLFAVIFNRQQLGEILWGHCQDKLGAALVASSILKTFYKTAKRNLELELSSILKDNSRNYEQKTVELLTECYKQDKKMARNLLIKNLEEPFNSLTPKNLEEPFHSLTPLALVDKSFLKVFMGHECCQTKLNLIWRGQITTHTSWWKILLALFMPFFVFGINFYTNERPFKTKTFCGEKKGDFKSVFITQENTEDKSDEHAEPSGDTKQKTNKVCPSDPSDELTETCCSPKRKKNKENTEDKSDEHAEPSGDTKQKTNKVRPSDPSDPSHELTETCCSTKRKTNKVSHEDQWDEIEFQYYLNIKKDSSKTQVHTVGMLRNEKDGVIQIFDALYYLYTAPFSVYTFNMVSYVIFMFYFSYFIIVDLDEETSFKEYTIWGWAATMAFEEMRQLITHRTPGLFSKIKAWIGSHWNKFDMLINILFITTVALRFNFSGDDFQYVRFLYSITVAMYYMRFLQAFLVAKNVGPKVIMIRKMMKDLLSFLGIFMVFFVSFSVMYQANLYPNSPPSASLLKKLVYKPYWQIFGELFLDEISGDEYGDCTTNSTVWKSAGGKDRCPENTRLVIYIGAIYIILTQIVLVNLLIAVLSNTYTAVHEKSDHIWKFYWYGIVREYYERPALCPPLIILVHIYRTIRHGVKRCQDRVSDNEFRLYAETQLRLGRKACVAEQARKALLDFADAAFKRYMKNTVKDGYTQT</sequence>
<protein>
    <submittedName>
        <fullName evidence="13">Uncharacterized protein</fullName>
    </submittedName>
</protein>
<proteinExistence type="predicted"/>
<dbReference type="EMBL" id="JAIWYP010000003">
    <property type="protein sequence ID" value="KAH3852468.1"/>
    <property type="molecule type" value="Genomic_DNA"/>
</dbReference>
<evidence type="ECO:0000256" key="2">
    <source>
        <dbReference type="ARBA" id="ARBA00022448"/>
    </source>
</evidence>
<feature type="transmembrane region" description="Helical" evidence="9">
    <location>
        <begin position="794"/>
        <end position="814"/>
    </location>
</feature>
<dbReference type="Pfam" id="PF18139">
    <property type="entry name" value="LSDAT_euk"/>
    <property type="match status" value="1"/>
</dbReference>
<evidence type="ECO:0000313" key="13">
    <source>
        <dbReference type="EMBL" id="KAH3852468.1"/>
    </source>
</evidence>
<dbReference type="Proteomes" id="UP000828390">
    <property type="component" value="Unassembled WGS sequence"/>
</dbReference>
<organism evidence="13 14">
    <name type="scientific">Dreissena polymorpha</name>
    <name type="common">Zebra mussel</name>
    <name type="synonym">Mytilus polymorpha</name>
    <dbReference type="NCBI Taxonomy" id="45954"/>
    <lineage>
        <taxon>Eukaryota</taxon>
        <taxon>Metazoa</taxon>
        <taxon>Spiralia</taxon>
        <taxon>Lophotrochozoa</taxon>
        <taxon>Mollusca</taxon>
        <taxon>Bivalvia</taxon>
        <taxon>Autobranchia</taxon>
        <taxon>Heteroconchia</taxon>
        <taxon>Euheterodonta</taxon>
        <taxon>Imparidentia</taxon>
        <taxon>Neoheterodontei</taxon>
        <taxon>Myida</taxon>
        <taxon>Dreissenoidea</taxon>
        <taxon>Dreissenidae</taxon>
        <taxon>Dreissena</taxon>
    </lineage>
</organism>
<dbReference type="InterPro" id="IPR005821">
    <property type="entry name" value="Ion_trans_dom"/>
</dbReference>
<gene>
    <name evidence="13" type="ORF">DPMN_094978</name>
</gene>
<evidence type="ECO:0000259" key="12">
    <source>
        <dbReference type="Pfam" id="PF25508"/>
    </source>
</evidence>
<feature type="transmembrane region" description="Helical" evidence="9">
    <location>
        <begin position="894"/>
        <end position="912"/>
    </location>
</feature>
<evidence type="ECO:0000259" key="11">
    <source>
        <dbReference type="Pfam" id="PF18139"/>
    </source>
</evidence>
<dbReference type="AlphaFoldDB" id="A0A9D4L731"/>
<evidence type="ECO:0000256" key="9">
    <source>
        <dbReference type="SAM" id="Phobius"/>
    </source>
</evidence>
<evidence type="ECO:0000313" key="14">
    <source>
        <dbReference type="Proteomes" id="UP000828390"/>
    </source>
</evidence>
<dbReference type="GO" id="GO:0099604">
    <property type="term" value="F:ligand-gated calcium channel activity"/>
    <property type="evidence" value="ECO:0007669"/>
    <property type="project" value="TreeGrafter"/>
</dbReference>
<keyword evidence="3 9" id="KW-0812">Transmembrane</keyword>
<evidence type="ECO:0000256" key="5">
    <source>
        <dbReference type="ARBA" id="ARBA00023065"/>
    </source>
</evidence>
<evidence type="ECO:0000256" key="7">
    <source>
        <dbReference type="ARBA" id="ARBA00023303"/>
    </source>
</evidence>
<evidence type="ECO:0000259" key="10">
    <source>
        <dbReference type="Pfam" id="PF00520"/>
    </source>
</evidence>
<dbReference type="InterPro" id="IPR057366">
    <property type="entry name" value="TRPM-like"/>
</dbReference>
<evidence type="ECO:0000256" key="3">
    <source>
        <dbReference type="ARBA" id="ARBA00022692"/>
    </source>
</evidence>
<name>A0A9D4L731_DREPO</name>
<feature type="compositionally biased region" description="Basic and acidic residues" evidence="8">
    <location>
        <begin position="645"/>
        <end position="661"/>
    </location>
</feature>
<dbReference type="Pfam" id="PF00520">
    <property type="entry name" value="Ion_trans"/>
    <property type="match status" value="1"/>
</dbReference>
<accession>A0A9D4L731</accession>
<feature type="transmembrane region" description="Helical" evidence="9">
    <location>
        <begin position="597"/>
        <end position="616"/>
    </location>
</feature>
<feature type="compositionally biased region" description="Basic and acidic residues" evidence="8">
    <location>
        <begin position="688"/>
        <end position="725"/>
    </location>
</feature>
<dbReference type="PANTHER" id="PTHR13800:SF12">
    <property type="entry name" value="TRANSIENT RECEPTOR POTENTIAL CATION CHANNEL SUBFAMILY M MEMBER-LIKE 2"/>
    <property type="match status" value="1"/>
</dbReference>
<dbReference type="Pfam" id="PF25508">
    <property type="entry name" value="TRPM2"/>
    <property type="match status" value="1"/>
</dbReference>
<feature type="transmembrane region" description="Helical" evidence="9">
    <location>
        <begin position="932"/>
        <end position="951"/>
    </location>
</feature>
<reference evidence="13" key="2">
    <citation type="submission" date="2020-11" db="EMBL/GenBank/DDBJ databases">
        <authorList>
            <person name="McCartney M.A."/>
            <person name="Auch B."/>
            <person name="Kono T."/>
            <person name="Mallez S."/>
            <person name="Becker A."/>
            <person name="Gohl D.M."/>
            <person name="Silverstein K.A.T."/>
            <person name="Koren S."/>
            <person name="Bechman K.B."/>
            <person name="Herman A."/>
            <person name="Abrahante J.E."/>
            <person name="Garbe J."/>
        </authorList>
    </citation>
    <scope>NUCLEOTIDE SEQUENCE</scope>
    <source>
        <strain evidence="13">Duluth1</strain>
        <tissue evidence="13">Whole animal</tissue>
    </source>
</reference>
<keyword evidence="4 9" id="KW-1133">Transmembrane helix</keyword>
<feature type="domain" description="TRPM SLOG" evidence="11">
    <location>
        <begin position="139"/>
        <end position="188"/>
    </location>
</feature>
<evidence type="ECO:0000256" key="6">
    <source>
        <dbReference type="ARBA" id="ARBA00023136"/>
    </source>
</evidence>
<evidence type="ECO:0000256" key="4">
    <source>
        <dbReference type="ARBA" id="ARBA00022989"/>
    </source>
</evidence>
<dbReference type="GO" id="GO:0005886">
    <property type="term" value="C:plasma membrane"/>
    <property type="evidence" value="ECO:0007669"/>
    <property type="project" value="TreeGrafter"/>
</dbReference>
<feature type="transmembrane region" description="Helical" evidence="9">
    <location>
        <begin position="1014"/>
        <end position="1038"/>
    </location>
</feature>
<dbReference type="InterPro" id="IPR041491">
    <property type="entry name" value="TRPM_SLOG"/>
</dbReference>
<comment type="caution">
    <text evidence="13">The sequence shown here is derived from an EMBL/GenBank/DDBJ whole genome shotgun (WGS) entry which is preliminary data.</text>
</comment>
<evidence type="ECO:0000256" key="8">
    <source>
        <dbReference type="SAM" id="MobiDB-lite"/>
    </source>
</evidence>
<dbReference type="InterPro" id="IPR050927">
    <property type="entry name" value="TRPM"/>
</dbReference>
<keyword evidence="6 9" id="KW-0472">Membrane</keyword>
<feature type="domain" description="TRPM-like" evidence="12">
    <location>
        <begin position="285"/>
        <end position="540"/>
    </location>
</feature>
<comment type="subcellular location">
    <subcellularLocation>
        <location evidence="1">Membrane</location>
        <topology evidence="1">Multi-pass membrane protein</topology>
    </subcellularLocation>
</comment>
<feature type="region of interest" description="Disordered" evidence="8">
    <location>
        <begin position="642"/>
        <end position="727"/>
    </location>
</feature>
<keyword evidence="5" id="KW-0406">Ion transport</keyword>
<feature type="domain" description="Ion transport" evidence="10">
    <location>
        <begin position="799"/>
        <end position="1049"/>
    </location>
</feature>
<keyword evidence="7" id="KW-0407">Ion channel</keyword>
<keyword evidence="14" id="KW-1185">Reference proteome</keyword>
<dbReference type="PANTHER" id="PTHR13800">
    <property type="entry name" value="TRANSIENT RECEPTOR POTENTIAL CATION CHANNEL, SUBFAMILY M, MEMBER 6"/>
    <property type="match status" value="1"/>
</dbReference>